<dbReference type="AlphaFoldDB" id="A0A418ND01"/>
<gene>
    <name evidence="1" type="ORF">D2V04_15045</name>
</gene>
<accession>A0A418ND01</accession>
<keyword evidence="2" id="KW-1185">Reference proteome</keyword>
<name>A0A418ND01_9SPHN</name>
<dbReference type="Pfam" id="PF13148">
    <property type="entry name" value="DUF3987"/>
    <property type="match status" value="1"/>
</dbReference>
<comment type="caution">
    <text evidence="1">The sequence shown here is derived from an EMBL/GenBank/DDBJ whole genome shotgun (WGS) entry which is preliminary data.</text>
</comment>
<dbReference type="Proteomes" id="UP000285092">
    <property type="component" value="Unassembled WGS sequence"/>
</dbReference>
<organism evidence="1 2">
    <name type="scientific">Pelagerythrobacter aerophilus</name>
    <dbReference type="NCBI Taxonomy" id="2306995"/>
    <lineage>
        <taxon>Bacteria</taxon>
        <taxon>Pseudomonadati</taxon>
        <taxon>Pseudomonadota</taxon>
        <taxon>Alphaproteobacteria</taxon>
        <taxon>Sphingomonadales</taxon>
        <taxon>Erythrobacteraceae</taxon>
        <taxon>Pelagerythrobacter</taxon>
    </lineage>
</organism>
<evidence type="ECO:0000313" key="1">
    <source>
        <dbReference type="EMBL" id="RIV75608.1"/>
    </source>
</evidence>
<sequence length="512" mass="57306">MTAATIKEAFASAEIINAWPEPRELPGGLHPVESFSCELLPVTLRPWVEDIAERMQTPPEYVAIPAMVAAATVVGRKVAIRPKQHDDWREVPNLWGCIIGRPGVLKSPAIGQALKPLGRLAALADEQFQFEKAEFDAANMERELRRDAAKAAMKKALSADPRADVSHLRAEEEDRPSLRRFSTNDSSYQMLGELLRHNTNGLLVSKDELMGLLKPLDREENSEARAFYLQGWNGDGSYTFDRIGRGENLHVPALTLSVLGSTQPAKIQGYVDRIVGGDGDDGLLQRFSMMVWPDTPPSWEYIDRQPRSEYRQAAFDVFDHLNGLTAESVDAETDQYDQRFPYLRFDAEAGERFKVWLTELMERLRSDELHPAIESHFSKYRSLIPSLALLHHLMSGKRGPVGLLSLLSAIAWGDFLEGHAFRVYQSAVNEPAQAAKAILRHLKAGDLPDGFNRREIERRGWAGLQSNSERIQAGLSILIDYGWIREVAGDRPGERGGRPSLPTYIINPAVRP</sequence>
<reference evidence="1 2" key="1">
    <citation type="submission" date="2018-08" db="EMBL/GenBank/DDBJ databases">
        <title>Altererythrobacter sp.Ery1 and Ery12, the genome sequencing of novel strains in genus Alterythrobacter.</title>
        <authorList>
            <person name="Cheng H."/>
            <person name="Wu Y.-H."/>
            <person name="Fang C."/>
            <person name="Xu X.-W."/>
        </authorList>
    </citation>
    <scope>NUCLEOTIDE SEQUENCE [LARGE SCALE GENOMIC DNA]</scope>
    <source>
        <strain evidence="1 2">Ery1</strain>
    </source>
</reference>
<dbReference type="OrthoDB" id="5453446at2"/>
<protein>
    <submittedName>
        <fullName evidence="1">DUF3987 domain-containing protein</fullName>
    </submittedName>
</protein>
<dbReference type="EMBL" id="QXFK01000019">
    <property type="protein sequence ID" value="RIV75608.1"/>
    <property type="molecule type" value="Genomic_DNA"/>
</dbReference>
<evidence type="ECO:0000313" key="2">
    <source>
        <dbReference type="Proteomes" id="UP000285092"/>
    </source>
</evidence>
<proteinExistence type="predicted"/>
<dbReference type="InterPro" id="IPR025048">
    <property type="entry name" value="DUF3987"/>
</dbReference>
<dbReference type="RefSeq" id="WP_119514534.1">
    <property type="nucleotide sequence ID" value="NZ_QXFK01000019.1"/>
</dbReference>